<proteinExistence type="predicted"/>
<gene>
    <name evidence="2" type="ORF">SAMN05421504_1011447</name>
</gene>
<dbReference type="Proteomes" id="UP000199515">
    <property type="component" value="Unassembled WGS sequence"/>
</dbReference>
<dbReference type="RefSeq" id="WP_091287695.1">
    <property type="nucleotide sequence ID" value="NZ_FNON01000001.1"/>
</dbReference>
<feature type="signal peptide" evidence="1">
    <location>
        <begin position="1"/>
        <end position="19"/>
    </location>
</feature>
<evidence type="ECO:0000313" key="2">
    <source>
        <dbReference type="EMBL" id="SDW76499.1"/>
    </source>
</evidence>
<dbReference type="AlphaFoldDB" id="A0A1H2W8X3"/>
<dbReference type="OrthoDB" id="3687515at2"/>
<protein>
    <submittedName>
        <fullName evidence="2">Peptidase inhibitor family I36</fullName>
    </submittedName>
</protein>
<reference evidence="2 3" key="1">
    <citation type="submission" date="2016-10" db="EMBL/GenBank/DDBJ databases">
        <authorList>
            <person name="de Groot N.N."/>
        </authorList>
    </citation>
    <scope>NUCLEOTIDE SEQUENCE [LARGE SCALE GENOMIC DNA]</scope>
    <source>
        <strain evidence="2 3">CPCC 202699</strain>
    </source>
</reference>
<accession>A0A1H2W8X3</accession>
<keyword evidence="3" id="KW-1185">Reference proteome</keyword>
<sequence length="107" mass="11191">MAEVAPAILCLSLANSAVAAPMSHAQCDPVTDAYCGWTGTGYGGGFYLWQKSTSNTGVPIRSMWNKRGSWVVVVYSGTNYTGSRYTVNAGASVLALPFDVWSAASSG</sequence>
<dbReference type="EMBL" id="FNON01000001">
    <property type="protein sequence ID" value="SDW76499.1"/>
    <property type="molecule type" value="Genomic_DNA"/>
</dbReference>
<keyword evidence="1" id="KW-0732">Signal</keyword>
<dbReference type="Pfam" id="PF03995">
    <property type="entry name" value="Inhibitor_I36"/>
    <property type="match status" value="1"/>
</dbReference>
<dbReference type="STRING" id="589385.SAMN05421504_1011447"/>
<name>A0A1H2W8X3_9PSEU</name>
<feature type="chain" id="PRO_5011638841" evidence="1">
    <location>
        <begin position="20"/>
        <end position="107"/>
    </location>
</feature>
<evidence type="ECO:0000256" key="1">
    <source>
        <dbReference type="SAM" id="SignalP"/>
    </source>
</evidence>
<evidence type="ECO:0000313" key="3">
    <source>
        <dbReference type="Proteomes" id="UP000199515"/>
    </source>
</evidence>
<organism evidence="2 3">
    <name type="scientific">Amycolatopsis xylanica</name>
    <dbReference type="NCBI Taxonomy" id="589385"/>
    <lineage>
        <taxon>Bacteria</taxon>
        <taxon>Bacillati</taxon>
        <taxon>Actinomycetota</taxon>
        <taxon>Actinomycetes</taxon>
        <taxon>Pseudonocardiales</taxon>
        <taxon>Pseudonocardiaceae</taxon>
        <taxon>Amycolatopsis</taxon>
    </lineage>
</organism>